<dbReference type="EMBL" id="ACUX02000004">
    <property type="protein sequence ID" value="EEZ62146.1"/>
    <property type="molecule type" value="Genomic_DNA"/>
</dbReference>
<evidence type="ECO:0000256" key="3">
    <source>
        <dbReference type="ARBA" id="ARBA00018111"/>
    </source>
</evidence>
<dbReference type="GO" id="GO:0005737">
    <property type="term" value="C:cytoplasm"/>
    <property type="evidence" value="ECO:0007669"/>
    <property type="project" value="UniProtKB-SubCell"/>
</dbReference>
<evidence type="ECO:0000259" key="5">
    <source>
        <dbReference type="Pfam" id="PF02631"/>
    </source>
</evidence>
<feature type="domain" description="RecX first three-helical" evidence="6">
    <location>
        <begin position="28"/>
        <end position="66"/>
    </location>
</feature>
<proteinExistence type="inferred from homology"/>
<evidence type="ECO:0000313" key="7">
    <source>
        <dbReference type="EMBL" id="EEZ62146.1"/>
    </source>
</evidence>
<keyword evidence="8" id="KW-1185">Reference proteome</keyword>
<dbReference type="InterPro" id="IPR053924">
    <property type="entry name" value="RecX_HTH_2nd"/>
</dbReference>
<dbReference type="OrthoDB" id="3192133at2"/>
<dbReference type="Proteomes" id="UP000006001">
    <property type="component" value="Unassembled WGS sequence"/>
</dbReference>
<dbReference type="PANTHER" id="PTHR33602:SF1">
    <property type="entry name" value="REGULATORY PROTEIN RECX FAMILY PROTEIN"/>
    <property type="match status" value="1"/>
</dbReference>
<dbReference type="GO" id="GO:0006282">
    <property type="term" value="P:regulation of DNA repair"/>
    <property type="evidence" value="ECO:0007669"/>
    <property type="project" value="InterPro"/>
</dbReference>
<comment type="similarity">
    <text evidence="2">Belongs to the RecX family.</text>
</comment>
<comment type="subcellular location">
    <subcellularLocation>
        <location evidence="1">Cytoplasm</location>
    </subcellularLocation>
</comment>
<dbReference type="InterPro" id="IPR053926">
    <property type="entry name" value="RecX_HTH_1st"/>
</dbReference>
<evidence type="ECO:0000313" key="8">
    <source>
        <dbReference type="Proteomes" id="UP000006001"/>
    </source>
</evidence>
<dbReference type="AlphaFoldDB" id="D0WEK8"/>
<evidence type="ECO:0000259" key="6">
    <source>
        <dbReference type="Pfam" id="PF21982"/>
    </source>
</evidence>
<keyword evidence="4" id="KW-0963">Cytoplasm</keyword>
<name>D0WEK8_SLAES</name>
<dbReference type="Pfam" id="PF21982">
    <property type="entry name" value="RecX_HTH1"/>
    <property type="match status" value="1"/>
</dbReference>
<reference evidence="7" key="1">
    <citation type="submission" date="2009-10" db="EMBL/GenBank/DDBJ databases">
        <authorList>
            <person name="Weinstock G."/>
            <person name="Sodergren E."/>
            <person name="Clifton S."/>
            <person name="Fulton L."/>
            <person name="Fulton B."/>
            <person name="Courtney L."/>
            <person name="Fronick C."/>
            <person name="Harrison M."/>
            <person name="Strong C."/>
            <person name="Farmer C."/>
            <person name="Delahaunty K."/>
            <person name="Markovic C."/>
            <person name="Hall O."/>
            <person name="Minx P."/>
            <person name="Tomlinson C."/>
            <person name="Mitreva M."/>
            <person name="Nelson J."/>
            <person name="Hou S."/>
            <person name="Wollam A."/>
            <person name="Pepin K.H."/>
            <person name="Johnson M."/>
            <person name="Bhonagiri V."/>
            <person name="Nash W.E."/>
            <person name="Warren W."/>
            <person name="Chinwalla A."/>
            <person name="Mardis E.R."/>
            <person name="Wilson R.K."/>
        </authorList>
    </citation>
    <scope>NUCLEOTIDE SEQUENCE [LARGE SCALE GENOMIC DNA]</scope>
    <source>
        <strain evidence="7">ATCC 700122</strain>
    </source>
</reference>
<dbReference type="Gene3D" id="1.10.10.10">
    <property type="entry name" value="Winged helix-like DNA-binding domain superfamily/Winged helix DNA-binding domain"/>
    <property type="match status" value="2"/>
</dbReference>
<dbReference type="InterPro" id="IPR003783">
    <property type="entry name" value="Regulatory_RecX"/>
</dbReference>
<feature type="domain" description="RecX second three-helical" evidence="5">
    <location>
        <begin position="74"/>
        <end position="106"/>
    </location>
</feature>
<dbReference type="STRING" id="649764.HMPREF0762_00238"/>
<evidence type="ECO:0000256" key="1">
    <source>
        <dbReference type="ARBA" id="ARBA00004496"/>
    </source>
</evidence>
<dbReference type="RefSeq" id="WP_006361486.1">
    <property type="nucleotide sequence ID" value="NZ_GG700630.1"/>
</dbReference>
<comment type="caution">
    <text evidence="7">The sequence shown here is derived from an EMBL/GenBank/DDBJ whole genome shotgun (WGS) entry which is preliminary data.</text>
</comment>
<dbReference type="InterPro" id="IPR036388">
    <property type="entry name" value="WH-like_DNA-bd_sf"/>
</dbReference>
<evidence type="ECO:0000256" key="4">
    <source>
        <dbReference type="ARBA" id="ARBA00022490"/>
    </source>
</evidence>
<accession>D0WEK8</accession>
<dbReference type="PANTHER" id="PTHR33602">
    <property type="entry name" value="REGULATORY PROTEIN RECX FAMILY PROTEIN"/>
    <property type="match status" value="1"/>
</dbReference>
<sequence>MPYVGGDEFLGVAREPVTRDPSEEESKAFSAVLRFLAARDRCAADMDRKLADKGFDADTRASAIERAQACGLLDDARYAGSFIRMRVAQSKGRMRIERELEESGIALSDVPGWPDDFFGGESEADRAYASLVARPPRRSRDVRATAYRRLVRKGFAPSAARSAACRYAENDAYFSRMDEA</sequence>
<protein>
    <recommendedName>
        <fullName evidence="3">Regulatory protein RecX</fullName>
    </recommendedName>
</protein>
<dbReference type="GeneID" id="85006902"/>
<dbReference type="eggNOG" id="COG2137">
    <property type="taxonomic scope" value="Bacteria"/>
</dbReference>
<gene>
    <name evidence="7" type="primary">recX</name>
    <name evidence="7" type="ORF">HMPREF0762_00238</name>
</gene>
<dbReference type="Pfam" id="PF02631">
    <property type="entry name" value="RecX_HTH2"/>
    <property type="match status" value="1"/>
</dbReference>
<evidence type="ECO:0000256" key="2">
    <source>
        <dbReference type="ARBA" id="ARBA00009695"/>
    </source>
</evidence>
<organism evidence="7 8">
    <name type="scientific">Slackia exigua (strain ATCC 700122 / DSM 15923 / CIP 105133 / JCM 11022 / KCTC 5966 / S-7)</name>
    <dbReference type="NCBI Taxonomy" id="649764"/>
    <lineage>
        <taxon>Bacteria</taxon>
        <taxon>Bacillati</taxon>
        <taxon>Actinomycetota</taxon>
        <taxon>Coriobacteriia</taxon>
        <taxon>Eggerthellales</taxon>
        <taxon>Eggerthellaceae</taxon>
        <taxon>Slackia</taxon>
    </lineage>
</organism>
<dbReference type="HOGENOM" id="CLU_1495245_0_0_11"/>